<dbReference type="OrthoDB" id="1865897at2759"/>
<gene>
    <name evidence="1" type="ORF">METBISCDRAFT_25084</name>
</gene>
<sequence>MFLPHVVITDPAIENLAHSKTFRSATLWEQVCHENTCEVLRVGSVVEFVAGGAEVQLGVVVAASAFQFHPLHSKMVVLTMNSELVRVHAQDATFVANEVFDARWVESLGVLHNRFNESFEARKRLVQLVHYFLACTRKYRATVDALMPQVYAHVASDDGASAVSLLKLVHTMSALHDTALPDYLHQCAFLMAVHTHLCGDCVRWLVPGCVPLDRTTNLAFLGCSNSVPAAAVYFATPVHVMAQIAEFLGCDSRRLARFDALVAKTTAMKLPYDDLAIQWTIWDGKDLLPILHAVKYAAVYPHPRLLRKHAQCACLGKHPTQRTLYDFLVRLGFYNNPQNPLTDPVLSSGVLGPLAPGALAASSFRDRVPTTVAASAARAVPTDHFVHLRTRKYFKDHVVYILPGKPAGMAVSVEKSNSRRYLINIHVADPATKISPSSATFVEWARTTTHLVDWPDDSVVEKPSLMPDLKHIYFVPNDTLRAAEYFRVGDLDGRNDERELPAQFQSCMTLTFEYNPTLSEPLRDLTNKVQVTFDDISRTRIKRLDARTLDAGLVGSTPGLLRTFRLFSRRPSSDSEPQLGADDQQNLSFLDAFFKVHFTLRNRNDAACALPPALGGILRKKHTLHALDGTIATHMELAAADRHARASFFVEEARVVAGALVAAYCSHHRVPAVFRDQQLINGANSGGGEGGKVEGVVIKHKNAFFPAFTARSYYDTAFARDPSGHLSTLAALFAYCHLGRERLVAGTAGHNTRHGLANGFVDVACAPESMEAYLNQLQVLAHVHQNAGSRGAGGADRLATKMTRFAHLKAFGYPVHGPMHLHTIRSHLPDLEAARLGALYWQHRVHKYWVLRTLETRRDSGITFTCTVTRVYRTDGSPHAWSNFDVRRSVDVAVSAYCAQLGMEVHVLVPASTALTAGSEIFASEIVHVDAISGRLLMK</sequence>
<dbReference type="Proteomes" id="UP000268321">
    <property type="component" value="Unassembled WGS sequence"/>
</dbReference>
<evidence type="ECO:0000313" key="2">
    <source>
        <dbReference type="Proteomes" id="UP000268321"/>
    </source>
</evidence>
<accession>A0A4P9Z7N4</accession>
<keyword evidence="2" id="KW-1185">Reference proteome</keyword>
<protein>
    <submittedName>
        <fullName evidence="1">Uncharacterized protein</fullName>
    </submittedName>
</protein>
<proteinExistence type="predicted"/>
<organism evidence="1 2">
    <name type="scientific">Metschnikowia bicuspidata</name>
    <dbReference type="NCBI Taxonomy" id="27322"/>
    <lineage>
        <taxon>Eukaryota</taxon>
        <taxon>Fungi</taxon>
        <taxon>Dikarya</taxon>
        <taxon>Ascomycota</taxon>
        <taxon>Saccharomycotina</taxon>
        <taxon>Pichiomycetes</taxon>
        <taxon>Metschnikowiaceae</taxon>
        <taxon>Metschnikowia</taxon>
    </lineage>
</organism>
<evidence type="ECO:0000313" key="1">
    <source>
        <dbReference type="EMBL" id="RKP28488.1"/>
    </source>
</evidence>
<dbReference type="AlphaFoldDB" id="A0A4P9Z7N4"/>
<reference evidence="2" key="1">
    <citation type="journal article" date="2018" name="Nat. Microbiol.">
        <title>Leveraging single-cell genomics to expand the fungal tree of life.</title>
        <authorList>
            <person name="Ahrendt S.R."/>
            <person name="Quandt C.A."/>
            <person name="Ciobanu D."/>
            <person name="Clum A."/>
            <person name="Salamov A."/>
            <person name="Andreopoulos B."/>
            <person name="Cheng J.F."/>
            <person name="Woyke T."/>
            <person name="Pelin A."/>
            <person name="Henrissat B."/>
            <person name="Reynolds N.K."/>
            <person name="Benny G.L."/>
            <person name="Smith M.E."/>
            <person name="James T.Y."/>
            <person name="Grigoriev I.V."/>
        </authorList>
    </citation>
    <scope>NUCLEOTIDE SEQUENCE [LARGE SCALE GENOMIC DNA]</scope>
    <source>
        <strain evidence="2">Baker2002</strain>
    </source>
</reference>
<dbReference type="EMBL" id="ML004898">
    <property type="protein sequence ID" value="RKP28488.1"/>
    <property type="molecule type" value="Genomic_DNA"/>
</dbReference>
<name>A0A4P9Z7N4_9ASCO</name>